<name>A0ABW2N5F3_9ACTN</name>
<dbReference type="Pfam" id="PF00459">
    <property type="entry name" value="Inositol_P"/>
    <property type="match status" value="1"/>
</dbReference>
<accession>A0ABW2N5F3</accession>
<comment type="caution">
    <text evidence="1">The sequence shown here is derived from an EMBL/GenBank/DDBJ whole genome shotgun (WGS) entry which is preliminary data.</text>
</comment>
<protein>
    <submittedName>
        <fullName evidence="1">Inositol monophosphatase family protein</fullName>
    </submittedName>
</protein>
<sequence>MNQIVVAKGILVQSHCDGRSLELVSPWVKCARSRRCRCLKKASTSTPRDLSTAHLSAPSSPPVSDFRAVFSPRVESTTLALAWDASGQRLGYVTDGRHKGSVHFAAGIALCRAAGCVISDVDGNAVHSGAVIIAARDLAPHATLMQLVARHRSS</sequence>
<dbReference type="EMBL" id="JBHTCH010000014">
    <property type="protein sequence ID" value="MFC7361301.1"/>
    <property type="molecule type" value="Genomic_DNA"/>
</dbReference>
<reference evidence="2" key="1">
    <citation type="journal article" date="2019" name="Int. J. Syst. Evol. Microbiol.">
        <title>The Global Catalogue of Microorganisms (GCM) 10K type strain sequencing project: providing services to taxonomists for standard genome sequencing and annotation.</title>
        <authorList>
            <consortium name="The Broad Institute Genomics Platform"/>
            <consortium name="The Broad Institute Genome Sequencing Center for Infectious Disease"/>
            <person name="Wu L."/>
            <person name="Ma J."/>
        </authorList>
    </citation>
    <scope>NUCLEOTIDE SEQUENCE [LARGE SCALE GENOMIC DNA]</scope>
    <source>
        <strain evidence="2">FCH27</strain>
    </source>
</reference>
<evidence type="ECO:0000313" key="2">
    <source>
        <dbReference type="Proteomes" id="UP001596524"/>
    </source>
</evidence>
<organism evidence="1 2">
    <name type="scientific">Nocardioides astragali</name>
    <dbReference type="NCBI Taxonomy" id="1776736"/>
    <lineage>
        <taxon>Bacteria</taxon>
        <taxon>Bacillati</taxon>
        <taxon>Actinomycetota</taxon>
        <taxon>Actinomycetes</taxon>
        <taxon>Propionibacteriales</taxon>
        <taxon>Nocardioidaceae</taxon>
        <taxon>Nocardioides</taxon>
    </lineage>
</organism>
<dbReference type="RefSeq" id="WP_255888191.1">
    <property type="nucleotide sequence ID" value="NZ_JAFMZM010000001.1"/>
</dbReference>
<gene>
    <name evidence="1" type="ORF">ACFQO6_13565</name>
</gene>
<dbReference type="Gene3D" id="3.40.190.80">
    <property type="match status" value="1"/>
</dbReference>
<proteinExistence type="predicted"/>
<keyword evidence="2" id="KW-1185">Reference proteome</keyword>
<dbReference type="SUPFAM" id="SSF56655">
    <property type="entry name" value="Carbohydrate phosphatase"/>
    <property type="match status" value="1"/>
</dbReference>
<evidence type="ECO:0000313" key="1">
    <source>
        <dbReference type="EMBL" id="MFC7361301.1"/>
    </source>
</evidence>
<dbReference type="InterPro" id="IPR000760">
    <property type="entry name" value="Inositol_monophosphatase-like"/>
</dbReference>
<dbReference type="Proteomes" id="UP001596524">
    <property type="component" value="Unassembled WGS sequence"/>
</dbReference>